<sequence length="281" mass="31838">MCLSAPDKPVFRLSAIRGGGVSTVTMASMEKSGFLFDRSAFKGNMLILGKGSRSEAAAEDSSRRRPFLCFSEDYYDDEYYEEQMQEKKRRLTPDQVDLLEKTFEVENKLEPERKTELAKKLGVEPRQVAIWFQNRRARRKNKQLELDYDYLKSSYDSLMSNYDAVVKENEKLKSEVVTLSEKLQGKDSDRPPITDQLPAEDVDHPLLAEDIALMVEDRLSSRTGGSAVVDKEAPQLVDSGDSYFLCDDYSGSISTIPGSKFDISGQAVAEEEVPLAWWDWP</sequence>
<protein>
    <submittedName>
        <fullName evidence="1">Uncharacterized protein</fullName>
    </submittedName>
</protein>
<evidence type="ECO:0000313" key="2">
    <source>
        <dbReference type="Proteomes" id="UP001057402"/>
    </source>
</evidence>
<dbReference type="Proteomes" id="UP001057402">
    <property type="component" value="Chromosome 1"/>
</dbReference>
<name>A0ACB9SEX2_9MYRT</name>
<gene>
    <name evidence="1" type="ORF">MLD38_001345</name>
</gene>
<keyword evidence="2" id="KW-1185">Reference proteome</keyword>
<proteinExistence type="predicted"/>
<comment type="caution">
    <text evidence="1">The sequence shown here is derived from an EMBL/GenBank/DDBJ whole genome shotgun (WGS) entry which is preliminary data.</text>
</comment>
<evidence type="ECO:0000313" key="1">
    <source>
        <dbReference type="EMBL" id="KAI4389081.1"/>
    </source>
</evidence>
<dbReference type="EMBL" id="CM042880">
    <property type="protein sequence ID" value="KAI4389081.1"/>
    <property type="molecule type" value="Genomic_DNA"/>
</dbReference>
<accession>A0ACB9SEX2</accession>
<organism evidence="1 2">
    <name type="scientific">Melastoma candidum</name>
    <dbReference type="NCBI Taxonomy" id="119954"/>
    <lineage>
        <taxon>Eukaryota</taxon>
        <taxon>Viridiplantae</taxon>
        <taxon>Streptophyta</taxon>
        <taxon>Embryophyta</taxon>
        <taxon>Tracheophyta</taxon>
        <taxon>Spermatophyta</taxon>
        <taxon>Magnoliopsida</taxon>
        <taxon>eudicotyledons</taxon>
        <taxon>Gunneridae</taxon>
        <taxon>Pentapetalae</taxon>
        <taxon>rosids</taxon>
        <taxon>malvids</taxon>
        <taxon>Myrtales</taxon>
        <taxon>Melastomataceae</taxon>
        <taxon>Melastomatoideae</taxon>
        <taxon>Melastomateae</taxon>
        <taxon>Melastoma</taxon>
    </lineage>
</organism>
<reference evidence="2" key="1">
    <citation type="journal article" date="2023" name="Front. Plant Sci.">
        <title>Chromosomal-level genome assembly of Melastoma candidum provides insights into trichome evolution.</title>
        <authorList>
            <person name="Zhong Y."/>
            <person name="Wu W."/>
            <person name="Sun C."/>
            <person name="Zou P."/>
            <person name="Liu Y."/>
            <person name="Dai S."/>
            <person name="Zhou R."/>
        </authorList>
    </citation>
    <scope>NUCLEOTIDE SEQUENCE [LARGE SCALE GENOMIC DNA]</scope>
</reference>